<dbReference type="CDD" id="cd00099">
    <property type="entry name" value="IgV"/>
    <property type="match status" value="1"/>
</dbReference>
<evidence type="ECO:0000259" key="4">
    <source>
        <dbReference type="PROSITE" id="PS50835"/>
    </source>
</evidence>
<name>A0A974CDE6_XENLA</name>
<organism evidence="5 6">
    <name type="scientific">Xenopus laevis</name>
    <name type="common">African clawed frog</name>
    <dbReference type="NCBI Taxonomy" id="8355"/>
    <lineage>
        <taxon>Eukaryota</taxon>
        <taxon>Metazoa</taxon>
        <taxon>Chordata</taxon>
        <taxon>Craniata</taxon>
        <taxon>Vertebrata</taxon>
        <taxon>Euteleostomi</taxon>
        <taxon>Amphibia</taxon>
        <taxon>Batrachia</taxon>
        <taxon>Anura</taxon>
        <taxon>Pipoidea</taxon>
        <taxon>Pipidae</taxon>
        <taxon>Xenopodinae</taxon>
        <taxon>Xenopus</taxon>
        <taxon>Xenopus</taxon>
    </lineage>
</organism>
<dbReference type="EMBL" id="CM004478">
    <property type="protein sequence ID" value="OCT71184.1"/>
    <property type="molecule type" value="Genomic_DNA"/>
</dbReference>
<dbReference type="InterPro" id="IPR007110">
    <property type="entry name" value="Ig-like_dom"/>
</dbReference>
<dbReference type="InterPro" id="IPR050413">
    <property type="entry name" value="TCR_beta_variable"/>
</dbReference>
<dbReference type="AlphaFoldDB" id="A0A974CDE6"/>
<protein>
    <recommendedName>
        <fullName evidence="4">Ig-like domain-containing protein</fullName>
    </recommendedName>
</protein>
<keyword evidence="1 3" id="KW-0732">Signal</keyword>
<evidence type="ECO:0000256" key="3">
    <source>
        <dbReference type="SAM" id="SignalP"/>
    </source>
</evidence>
<dbReference type="OMA" id="HQWPATK"/>
<dbReference type="InterPro" id="IPR013783">
    <property type="entry name" value="Ig-like_fold"/>
</dbReference>
<dbReference type="GO" id="GO:0005886">
    <property type="term" value="C:plasma membrane"/>
    <property type="evidence" value="ECO:0007669"/>
    <property type="project" value="TreeGrafter"/>
</dbReference>
<evidence type="ECO:0000256" key="1">
    <source>
        <dbReference type="ARBA" id="ARBA00022729"/>
    </source>
</evidence>
<evidence type="ECO:0000256" key="2">
    <source>
        <dbReference type="ARBA" id="ARBA00022859"/>
    </source>
</evidence>
<dbReference type="InterPro" id="IPR036179">
    <property type="entry name" value="Ig-like_dom_sf"/>
</dbReference>
<accession>A0A974CDE6</accession>
<dbReference type="InterPro" id="IPR013106">
    <property type="entry name" value="Ig_V-set"/>
</dbReference>
<feature type="chain" id="PRO_5036801653" description="Ig-like domain-containing protein" evidence="3">
    <location>
        <begin position="18"/>
        <end position="121"/>
    </location>
</feature>
<dbReference type="Pfam" id="PF07686">
    <property type="entry name" value="V-set"/>
    <property type="match status" value="1"/>
</dbReference>
<dbReference type="PANTHER" id="PTHR23268:SF31">
    <property type="entry name" value="T CELL RECEPTOR BETA VARIABLE 30"/>
    <property type="match status" value="1"/>
</dbReference>
<feature type="signal peptide" evidence="3">
    <location>
        <begin position="1"/>
        <end position="17"/>
    </location>
</feature>
<dbReference type="GO" id="GO:0007166">
    <property type="term" value="P:cell surface receptor signaling pathway"/>
    <property type="evidence" value="ECO:0007669"/>
    <property type="project" value="TreeGrafter"/>
</dbReference>
<dbReference type="Proteomes" id="UP000694892">
    <property type="component" value="Chromosome 7L"/>
</dbReference>
<sequence>MNCLLTLVSLHVSLCLSQSIRQSPLVLVTPPGHPVSINCTVDGADTPNMYWYRQEPTGGTLLLLSYSVSKDSVEQLTLSHFQPERPTNSQFSIRSSTAQVNDSGTYYCAWSLTGEQTEGKP</sequence>
<proteinExistence type="predicted"/>
<dbReference type="PROSITE" id="PS50835">
    <property type="entry name" value="IG_LIKE"/>
    <property type="match status" value="1"/>
</dbReference>
<evidence type="ECO:0000313" key="5">
    <source>
        <dbReference type="EMBL" id="OCT71184.1"/>
    </source>
</evidence>
<keyword evidence="2" id="KW-0391">Immunity</keyword>
<feature type="domain" description="Ig-like" evidence="4">
    <location>
        <begin position="32"/>
        <end position="108"/>
    </location>
</feature>
<reference evidence="6" key="1">
    <citation type="journal article" date="2016" name="Nature">
        <title>Genome evolution in the allotetraploid frog Xenopus laevis.</title>
        <authorList>
            <person name="Session A.M."/>
            <person name="Uno Y."/>
            <person name="Kwon T."/>
            <person name="Chapman J.A."/>
            <person name="Toyoda A."/>
            <person name="Takahashi S."/>
            <person name="Fukui A."/>
            <person name="Hikosaka A."/>
            <person name="Suzuki A."/>
            <person name="Kondo M."/>
            <person name="van Heeringen S.J."/>
            <person name="Quigley I."/>
            <person name="Heinz S."/>
            <person name="Ogino H."/>
            <person name="Ochi H."/>
            <person name="Hellsten U."/>
            <person name="Lyons J.B."/>
            <person name="Simakov O."/>
            <person name="Putnam N."/>
            <person name="Stites J."/>
            <person name="Kuroki Y."/>
            <person name="Tanaka T."/>
            <person name="Michiue T."/>
            <person name="Watanabe M."/>
            <person name="Bogdanovic O."/>
            <person name="Lister R."/>
            <person name="Georgiou G."/>
            <person name="Paranjpe S.S."/>
            <person name="van Kruijsbergen I."/>
            <person name="Shu S."/>
            <person name="Carlson J."/>
            <person name="Kinoshita T."/>
            <person name="Ohta Y."/>
            <person name="Mawaribuchi S."/>
            <person name="Jenkins J."/>
            <person name="Grimwood J."/>
            <person name="Schmutz J."/>
            <person name="Mitros T."/>
            <person name="Mozaffari S.V."/>
            <person name="Suzuki Y."/>
            <person name="Haramoto Y."/>
            <person name="Yamamoto T.S."/>
            <person name="Takagi C."/>
            <person name="Heald R."/>
            <person name="Miller K."/>
            <person name="Haudenschild C."/>
            <person name="Kitzman J."/>
            <person name="Nakayama T."/>
            <person name="Izutsu Y."/>
            <person name="Robert J."/>
            <person name="Fortriede J."/>
            <person name="Burns K."/>
            <person name="Lotay V."/>
            <person name="Karimi K."/>
            <person name="Yasuoka Y."/>
            <person name="Dichmann D.S."/>
            <person name="Flajnik M.F."/>
            <person name="Houston D.W."/>
            <person name="Shendure J."/>
            <person name="DuPasquier L."/>
            <person name="Vize P.D."/>
            <person name="Zorn A.M."/>
            <person name="Ito M."/>
            <person name="Marcotte E.M."/>
            <person name="Wallingford J.B."/>
            <person name="Ito Y."/>
            <person name="Asashima M."/>
            <person name="Ueno N."/>
            <person name="Matsuda Y."/>
            <person name="Veenstra G.J."/>
            <person name="Fujiyama A."/>
            <person name="Harland R.M."/>
            <person name="Taira M."/>
            <person name="Rokhsar D.S."/>
        </authorList>
    </citation>
    <scope>NUCLEOTIDE SEQUENCE [LARGE SCALE GENOMIC DNA]</scope>
    <source>
        <strain evidence="6">J</strain>
    </source>
</reference>
<dbReference type="PANTHER" id="PTHR23268">
    <property type="entry name" value="T-CELL RECEPTOR BETA CHAIN"/>
    <property type="match status" value="1"/>
</dbReference>
<dbReference type="SMART" id="SM00406">
    <property type="entry name" value="IGv"/>
    <property type="match status" value="1"/>
</dbReference>
<gene>
    <name evidence="5" type="ORF">XELAEV_18034161mg</name>
</gene>
<dbReference type="Gene3D" id="2.60.40.10">
    <property type="entry name" value="Immunoglobulins"/>
    <property type="match status" value="1"/>
</dbReference>
<dbReference type="SUPFAM" id="SSF48726">
    <property type="entry name" value="Immunoglobulin"/>
    <property type="match status" value="1"/>
</dbReference>
<evidence type="ECO:0000313" key="6">
    <source>
        <dbReference type="Proteomes" id="UP000694892"/>
    </source>
</evidence>
<dbReference type="GO" id="GO:0002376">
    <property type="term" value="P:immune system process"/>
    <property type="evidence" value="ECO:0007669"/>
    <property type="project" value="UniProtKB-KW"/>
</dbReference>